<dbReference type="RefSeq" id="XP_012177419.1">
    <property type="nucleotide sequence ID" value="XM_012322029.1"/>
</dbReference>
<gene>
    <name evidence="2" type="ORF">FIBRA_00130</name>
</gene>
<feature type="region of interest" description="Disordered" evidence="1">
    <location>
        <begin position="37"/>
        <end position="136"/>
    </location>
</feature>
<accession>J7SBU6</accession>
<dbReference type="InParanoid" id="J7SBU6"/>
<sequence>MRERPRESSFSKGTRQEGMRIKIDYVVSDEKVEFQRGVGGVNHQEVFEERPTVTIDKSGDIEGGDQAESPHDDHDSNDADEEAQVERLCVSNSLPSTPRLDSDPGLGATSNVWRPSLLPDASSPTREADNVPSPIPSLMYPDSDDDMEDVEDDYSAAGQTLPVPMPPKSALPVIHTQDQPPITPPSSPIVPLSVRDAALPKITFRKPVLPVYFEGPVAAIKEFLAYPELMLLCRPFRDLGYTSADALNAMCVDGARDGWHVLYERLKDWFNGPVPYWAELRKLLKARAAILPSRPSTFRFAPMRNPMKPKDGWVFVRL</sequence>
<dbReference type="EMBL" id="HE796869">
    <property type="protein sequence ID" value="CCL98136.1"/>
    <property type="molecule type" value="Genomic_DNA"/>
</dbReference>
<organism evidence="2 3">
    <name type="scientific">Fibroporia radiculosa</name>
    <dbReference type="NCBI Taxonomy" id="599839"/>
    <lineage>
        <taxon>Eukaryota</taxon>
        <taxon>Fungi</taxon>
        <taxon>Dikarya</taxon>
        <taxon>Basidiomycota</taxon>
        <taxon>Agaricomycotina</taxon>
        <taxon>Agaricomycetes</taxon>
        <taxon>Polyporales</taxon>
        <taxon>Fibroporiaceae</taxon>
        <taxon>Fibroporia</taxon>
    </lineage>
</organism>
<dbReference type="AlphaFoldDB" id="J7SBU6"/>
<dbReference type="Proteomes" id="UP000006352">
    <property type="component" value="Unassembled WGS sequence"/>
</dbReference>
<evidence type="ECO:0000256" key="1">
    <source>
        <dbReference type="SAM" id="MobiDB-lite"/>
    </source>
</evidence>
<dbReference type="GeneID" id="24093047"/>
<feature type="compositionally biased region" description="Basic and acidic residues" evidence="1">
    <location>
        <begin position="68"/>
        <end position="77"/>
    </location>
</feature>
<protein>
    <submittedName>
        <fullName evidence="2">Uncharacterized protein</fullName>
    </submittedName>
</protein>
<evidence type="ECO:0000313" key="3">
    <source>
        <dbReference type="Proteomes" id="UP000006352"/>
    </source>
</evidence>
<reference evidence="2 3" key="1">
    <citation type="journal article" date="2012" name="Appl. Environ. Microbiol.">
        <title>Short-read sequencing for genomic analysis of the brown rot fungus Fibroporia radiculosa.</title>
        <authorList>
            <person name="Tang J.D."/>
            <person name="Perkins A.D."/>
            <person name="Sonstegard T.S."/>
            <person name="Schroeder S.G."/>
            <person name="Burgess S.C."/>
            <person name="Diehl S.V."/>
        </authorList>
    </citation>
    <scope>NUCLEOTIDE SEQUENCE [LARGE SCALE GENOMIC DNA]</scope>
    <source>
        <strain evidence="2 3">TFFH 294</strain>
    </source>
</reference>
<name>J7SBU6_9APHY</name>
<keyword evidence="3" id="KW-1185">Reference proteome</keyword>
<dbReference type="HOGENOM" id="CLU_874467_0_0_1"/>
<evidence type="ECO:0000313" key="2">
    <source>
        <dbReference type="EMBL" id="CCL98136.1"/>
    </source>
</evidence>
<proteinExistence type="predicted"/>